<keyword evidence="4 6" id="KW-0472">Membrane</keyword>
<comment type="subcellular location">
    <subcellularLocation>
        <location evidence="1">Membrane</location>
        <topology evidence="1">Multi-pass membrane protein</topology>
    </subcellularLocation>
</comment>
<evidence type="ECO:0000256" key="2">
    <source>
        <dbReference type="ARBA" id="ARBA00022692"/>
    </source>
</evidence>
<dbReference type="EMBL" id="FM992695">
    <property type="protein sequence ID" value="CAX40229.1"/>
    <property type="molecule type" value="Genomic_DNA"/>
</dbReference>
<reference evidence="8 9" key="1">
    <citation type="journal article" date="2009" name="Genome Res.">
        <title>Comparative genomics of the fungal pathogens Candida dubliniensis and Candida albicans.</title>
        <authorList>
            <person name="Jackson A.P."/>
            <person name="Gamble J.A."/>
            <person name="Yeomans T."/>
            <person name="Moran G.P."/>
            <person name="Saunders D."/>
            <person name="Harris D."/>
            <person name="Aslett M."/>
            <person name="Barrell J.F."/>
            <person name="Butler G."/>
            <person name="Citiulo F."/>
            <person name="Coleman D.C."/>
            <person name="de Groot P.W.J."/>
            <person name="Goodwin T.J."/>
            <person name="Quail M.A."/>
            <person name="McQuillan J."/>
            <person name="Munro C.A."/>
            <person name="Pain A."/>
            <person name="Poulter R.T."/>
            <person name="Rajandream M.A."/>
            <person name="Renauld H."/>
            <person name="Spiering M.J."/>
            <person name="Tivey A."/>
            <person name="Gow N.A.R."/>
            <person name="Barrell B."/>
            <person name="Sullivan D.J."/>
            <person name="Berriman M."/>
        </authorList>
    </citation>
    <scope>NUCLEOTIDE SEQUENCE [LARGE SCALE GENOMIC DNA]</scope>
    <source>
        <strain evidence="9">CD36 / ATCC MYA-646 / CBS 7987 / NCPF 3949 / NRRL Y-17841</strain>
    </source>
</reference>
<dbReference type="OrthoDB" id="2499604at2759"/>
<dbReference type="AlphaFoldDB" id="B9WMB6"/>
<dbReference type="InterPro" id="IPR004776">
    <property type="entry name" value="Mem_transp_PIN-like"/>
</dbReference>
<dbReference type="PANTHER" id="PTHR31794">
    <property type="entry name" value="AUXIN EFFLUX TRANSPORTER FAMILY PROTEIN (EUROFUNG)"/>
    <property type="match status" value="1"/>
</dbReference>
<evidence type="ECO:0000256" key="5">
    <source>
        <dbReference type="SAM" id="MobiDB-lite"/>
    </source>
</evidence>
<dbReference type="KEGG" id="cdu:CD36_32750"/>
<keyword evidence="9" id="KW-1185">Reference proteome</keyword>
<dbReference type="PANTHER" id="PTHR31794:SF2">
    <property type="entry name" value="AUXIN EFFLUX TRANSPORTER FAMILY PROTEIN (EUROFUNG)"/>
    <property type="match status" value="1"/>
</dbReference>
<gene>
    <name evidence="7" type="ordered locus">Cd36_32750</name>
    <name evidence="8" type="ORF">CD36_32750</name>
</gene>
<keyword evidence="2 6" id="KW-0812">Transmembrane</keyword>
<feature type="transmembrane region" description="Helical" evidence="6">
    <location>
        <begin position="351"/>
        <end position="375"/>
    </location>
</feature>
<proteinExistence type="predicted"/>
<accession>B9WMB6</accession>
<feature type="transmembrane region" description="Helical" evidence="6">
    <location>
        <begin position="423"/>
        <end position="445"/>
    </location>
</feature>
<feature type="region of interest" description="Disordered" evidence="5">
    <location>
        <begin position="229"/>
        <end position="253"/>
    </location>
</feature>
<dbReference type="GO" id="GO:0055085">
    <property type="term" value="P:transmembrane transport"/>
    <property type="evidence" value="ECO:0007669"/>
    <property type="project" value="InterPro"/>
</dbReference>
<protein>
    <submittedName>
        <fullName evidence="8">Transporter protein, putative</fullName>
    </submittedName>
</protein>
<feature type="transmembrane region" description="Helical" evidence="6">
    <location>
        <begin position="387"/>
        <end position="403"/>
    </location>
</feature>
<feature type="compositionally biased region" description="Acidic residues" evidence="5">
    <location>
        <begin position="229"/>
        <end position="238"/>
    </location>
</feature>
<feature type="transmembrane region" description="Helical" evidence="6">
    <location>
        <begin position="82"/>
        <end position="102"/>
    </location>
</feature>
<dbReference type="HOGENOM" id="CLU_026460_2_0_1"/>
<keyword evidence="3 6" id="KW-1133">Transmembrane helix</keyword>
<evidence type="ECO:0000313" key="9">
    <source>
        <dbReference type="Proteomes" id="UP000002605"/>
    </source>
</evidence>
<dbReference type="GeneID" id="8049374"/>
<dbReference type="eggNOG" id="KOG2722">
    <property type="taxonomic scope" value="Eukaryota"/>
</dbReference>
<evidence type="ECO:0000256" key="1">
    <source>
        <dbReference type="ARBA" id="ARBA00004141"/>
    </source>
</evidence>
<dbReference type="Proteomes" id="UP000002605">
    <property type="component" value="Chromosome R"/>
</dbReference>
<dbReference type="RefSeq" id="XP_002422225.1">
    <property type="nucleotide sequence ID" value="XM_002422180.1"/>
</dbReference>
<name>B9WMB6_CANDC</name>
<feature type="transmembrane region" description="Helical" evidence="6">
    <location>
        <begin position="278"/>
        <end position="295"/>
    </location>
</feature>
<dbReference type="GO" id="GO:0005783">
    <property type="term" value="C:endoplasmic reticulum"/>
    <property type="evidence" value="ECO:0007669"/>
    <property type="project" value="TreeGrafter"/>
</dbReference>
<dbReference type="GO" id="GO:0016020">
    <property type="term" value="C:membrane"/>
    <property type="evidence" value="ECO:0007669"/>
    <property type="project" value="UniProtKB-SubCell"/>
</dbReference>
<dbReference type="VEuPathDB" id="FungiDB:CD36_32750"/>
<dbReference type="Pfam" id="PF03547">
    <property type="entry name" value="Mem_trans"/>
    <property type="match status" value="1"/>
</dbReference>
<evidence type="ECO:0000256" key="4">
    <source>
        <dbReference type="ARBA" id="ARBA00023136"/>
    </source>
</evidence>
<dbReference type="CGD" id="CAL0000160532">
    <property type="gene designation" value="Cd36_32750"/>
</dbReference>
<evidence type="ECO:0000313" key="7">
    <source>
        <dbReference type="CGD" id="CAL0000160532"/>
    </source>
</evidence>
<sequence length="450" mass="50274">MGYSLSALVSTNPSSLSYFDISFLTFEAVLEVVIICCAGFVAAKTGLLTTQGQKTLSSLNVDLFTPCLIFTKLAPNLSFSKLIEIIIIPIFYAVSTGVSYWSSRIVSRALSLNIPETDFVTAMAVFGNSNSLPVSLVLTLSYTLPDLLWDDVEDDNTDKVAGRGILYLLIFQQLGQVLRWSWGFNTLLRKRSQLELNTYYTKHGKIVLHENCRLIEGEDEQFLYMDSNQQDEDEELEQQTETTREISLSEDEDNNSKPFTAFICQLPGVKQFLSFMNPPLYAMLVSIIVASIPYLKNWIFDSEQNSIVYNTFTKAVTTLGGVSIPLILIVLGSNLYPSNDIPPPSKHYNRILFGSLLSRMILPSVVLLPIIAMCVKYIKASILDDPIFLIVAFILTVSPPAIQLSQITQLNNVYQKEMSGVLFWGYVVLVVPTTISIVVCSLKVLEWAKQ</sequence>
<feature type="transmembrane region" description="Helical" evidence="6">
    <location>
        <begin position="21"/>
        <end position="43"/>
    </location>
</feature>
<evidence type="ECO:0000256" key="3">
    <source>
        <dbReference type="ARBA" id="ARBA00022989"/>
    </source>
</evidence>
<organism evidence="8 9">
    <name type="scientific">Candida dubliniensis (strain CD36 / ATCC MYA-646 / CBS 7987 / NCPF 3949 / NRRL Y-17841)</name>
    <name type="common">Yeast</name>
    <dbReference type="NCBI Taxonomy" id="573826"/>
    <lineage>
        <taxon>Eukaryota</taxon>
        <taxon>Fungi</taxon>
        <taxon>Dikarya</taxon>
        <taxon>Ascomycota</taxon>
        <taxon>Saccharomycotina</taxon>
        <taxon>Pichiomycetes</taxon>
        <taxon>Debaryomycetaceae</taxon>
        <taxon>Candida/Lodderomyces clade</taxon>
        <taxon>Candida</taxon>
    </lineage>
</organism>
<evidence type="ECO:0000256" key="6">
    <source>
        <dbReference type="SAM" id="Phobius"/>
    </source>
</evidence>
<feature type="transmembrane region" description="Helical" evidence="6">
    <location>
        <begin position="307"/>
        <end position="331"/>
    </location>
</feature>
<evidence type="ECO:0000313" key="8">
    <source>
        <dbReference type="EMBL" id="CAX40229.1"/>
    </source>
</evidence>